<organism evidence="1 2">
    <name type="scientific">Bauhinia variegata</name>
    <name type="common">Purple orchid tree</name>
    <name type="synonym">Phanera variegata</name>
    <dbReference type="NCBI Taxonomy" id="167791"/>
    <lineage>
        <taxon>Eukaryota</taxon>
        <taxon>Viridiplantae</taxon>
        <taxon>Streptophyta</taxon>
        <taxon>Embryophyta</taxon>
        <taxon>Tracheophyta</taxon>
        <taxon>Spermatophyta</taxon>
        <taxon>Magnoliopsida</taxon>
        <taxon>eudicotyledons</taxon>
        <taxon>Gunneridae</taxon>
        <taxon>Pentapetalae</taxon>
        <taxon>rosids</taxon>
        <taxon>fabids</taxon>
        <taxon>Fabales</taxon>
        <taxon>Fabaceae</taxon>
        <taxon>Cercidoideae</taxon>
        <taxon>Cercideae</taxon>
        <taxon>Bauhiniinae</taxon>
        <taxon>Bauhinia</taxon>
    </lineage>
</organism>
<evidence type="ECO:0000313" key="1">
    <source>
        <dbReference type="EMBL" id="KAI4297157.1"/>
    </source>
</evidence>
<dbReference type="EMBL" id="CM039439">
    <property type="protein sequence ID" value="KAI4297157.1"/>
    <property type="molecule type" value="Genomic_DNA"/>
</dbReference>
<protein>
    <submittedName>
        <fullName evidence="1">Uncharacterized protein</fullName>
    </submittedName>
</protein>
<name>A0ACB9KJ15_BAUVA</name>
<dbReference type="Proteomes" id="UP000828941">
    <property type="component" value="Chromosome 14"/>
</dbReference>
<evidence type="ECO:0000313" key="2">
    <source>
        <dbReference type="Proteomes" id="UP000828941"/>
    </source>
</evidence>
<sequence>MRSSISLLCLLLLSLLLLSLLRESSDSTWKPFEDCLLKHQDPKFPLIYFRNLTSHRDPPFSSVLNAYVRNLRFNSSTALKPSIIITARHESHVKAAVICGATNKIQMKIRSGGHDYEGSSYRVDNNYTNPNVQFFILDMFNLRDIEINLTAKTARVQTGATLGELYYKIATTSQTLGFPAGTCPSVGVGGHIGGGGFGNMIRKYGLSSDNVVDAGIIVANGTLLNRTSMGEDLFWAIRGGGAASFGVVLSYTVKLVPVPEIVTTFKVVKTLEENVTNLAFKWQDVAPNITEDLFLKLNLDVENTEREGKTIRASFEGLFLGTCHRLVKILSDRFPELGLKESNCNEMSWAQSLVGIDKPIEALLSRSFSASYFKGKSDYVEKPISKVGFDGIWNKMIKLKDVKLYFYPYGGKMFTIPASETPFPHRDKILWKIQYGINWKKPDEEKASLDKSMEIYDYMAQFVSEDRRSFFPYRDHTLGININYTYEEGRKYGLKYFGDNFYRLVEIKSKVDAANFFKNEQSIPVKNRHGDFDELISLVTEKKGKRGRKLIV</sequence>
<proteinExistence type="predicted"/>
<comment type="caution">
    <text evidence="1">The sequence shown here is derived from an EMBL/GenBank/DDBJ whole genome shotgun (WGS) entry which is preliminary data.</text>
</comment>
<accession>A0ACB9KJ15</accession>
<gene>
    <name evidence="1" type="ORF">L6164_037058</name>
</gene>
<reference evidence="1 2" key="1">
    <citation type="journal article" date="2022" name="DNA Res.">
        <title>Chromosomal-level genome assembly of the orchid tree Bauhinia variegata (Leguminosae; Cercidoideae) supports the allotetraploid origin hypothesis of Bauhinia.</title>
        <authorList>
            <person name="Zhong Y."/>
            <person name="Chen Y."/>
            <person name="Zheng D."/>
            <person name="Pang J."/>
            <person name="Liu Y."/>
            <person name="Luo S."/>
            <person name="Meng S."/>
            <person name="Qian L."/>
            <person name="Wei D."/>
            <person name="Dai S."/>
            <person name="Zhou R."/>
        </authorList>
    </citation>
    <scope>NUCLEOTIDE SEQUENCE [LARGE SCALE GENOMIC DNA]</scope>
    <source>
        <strain evidence="1">BV-YZ2020</strain>
    </source>
</reference>
<keyword evidence="2" id="KW-1185">Reference proteome</keyword>